<dbReference type="PANTHER" id="PTHR43776">
    <property type="entry name" value="TRANSPORT ATP-BINDING PROTEIN"/>
    <property type="match status" value="1"/>
</dbReference>
<dbReference type="InterPro" id="IPR017871">
    <property type="entry name" value="ABC_transporter-like_CS"/>
</dbReference>
<dbReference type="AlphaFoldDB" id="A0A381X0B7"/>
<protein>
    <recommendedName>
        <fullName evidence="5">ABC transporter domain-containing protein</fullName>
    </recommendedName>
</protein>
<dbReference type="CDD" id="cd03257">
    <property type="entry name" value="ABC_NikE_OppD_transporters"/>
    <property type="match status" value="1"/>
</dbReference>
<dbReference type="InterPro" id="IPR003439">
    <property type="entry name" value="ABC_transporter-like_ATP-bd"/>
</dbReference>
<dbReference type="Gene3D" id="3.40.50.300">
    <property type="entry name" value="P-loop containing nucleotide triphosphate hydrolases"/>
    <property type="match status" value="1"/>
</dbReference>
<evidence type="ECO:0000256" key="1">
    <source>
        <dbReference type="ARBA" id="ARBA00005417"/>
    </source>
</evidence>
<evidence type="ECO:0000259" key="5">
    <source>
        <dbReference type="PROSITE" id="PS50893"/>
    </source>
</evidence>
<dbReference type="GO" id="GO:0055085">
    <property type="term" value="P:transmembrane transport"/>
    <property type="evidence" value="ECO:0007669"/>
    <property type="project" value="UniProtKB-ARBA"/>
</dbReference>
<evidence type="ECO:0000313" key="6">
    <source>
        <dbReference type="EMBL" id="SVA58229.1"/>
    </source>
</evidence>
<dbReference type="EMBL" id="UINC01013485">
    <property type="protein sequence ID" value="SVA58229.1"/>
    <property type="molecule type" value="Genomic_DNA"/>
</dbReference>
<dbReference type="GO" id="GO:0005524">
    <property type="term" value="F:ATP binding"/>
    <property type="evidence" value="ECO:0007669"/>
    <property type="project" value="UniProtKB-KW"/>
</dbReference>
<evidence type="ECO:0000256" key="3">
    <source>
        <dbReference type="ARBA" id="ARBA00022741"/>
    </source>
</evidence>
<dbReference type="Pfam" id="PF00005">
    <property type="entry name" value="ABC_tran"/>
    <property type="match status" value="1"/>
</dbReference>
<accession>A0A381X0B7</accession>
<comment type="similarity">
    <text evidence="1">Belongs to the ABC transporter superfamily.</text>
</comment>
<sequence>MIEINNIAKKFIIKNIVVEALQDINLIIEEKDCFAIVGESGSGKTTLANIMLGIYQQDEGDILFEKKQLHRKRSLYQRKLIQYVQQNPMSTLNPKKTILKTISLPLKIHNIVNKNQINERVKKLLSYVGLDPEFMVRYPDTLSGGQKQRVAIARALASEPRVLILDEPTSALDVIVQSKVLNLLLKIKEEFNLTYIFITHDLSVVRNIANKVIVMNKGKIEESGNTKDVFLNPKSNYTKELIKAIPTVLEKEDALKPK</sequence>
<keyword evidence="3" id="KW-0547">Nucleotide-binding</keyword>
<dbReference type="SMART" id="SM00382">
    <property type="entry name" value="AAA"/>
    <property type="match status" value="1"/>
</dbReference>
<gene>
    <name evidence="6" type="ORF">METZ01_LOCUS111083</name>
</gene>
<dbReference type="InterPro" id="IPR027417">
    <property type="entry name" value="P-loop_NTPase"/>
</dbReference>
<dbReference type="InterPro" id="IPR003593">
    <property type="entry name" value="AAA+_ATPase"/>
</dbReference>
<evidence type="ECO:0000256" key="4">
    <source>
        <dbReference type="ARBA" id="ARBA00022840"/>
    </source>
</evidence>
<keyword evidence="4" id="KW-0067">ATP-binding</keyword>
<feature type="domain" description="ABC transporter" evidence="5">
    <location>
        <begin position="2"/>
        <end position="242"/>
    </location>
</feature>
<proteinExistence type="inferred from homology"/>
<organism evidence="6">
    <name type="scientific">marine metagenome</name>
    <dbReference type="NCBI Taxonomy" id="408172"/>
    <lineage>
        <taxon>unclassified sequences</taxon>
        <taxon>metagenomes</taxon>
        <taxon>ecological metagenomes</taxon>
    </lineage>
</organism>
<evidence type="ECO:0000256" key="2">
    <source>
        <dbReference type="ARBA" id="ARBA00022448"/>
    </source>
</evidence>
<dbReference type="PROSITE" id="PS50893">
    <property type="entry name" value="ABC_TRANSPORTER_2"/>
    <property type="match status" value="1"/>
</dbReference>
<reference evidence="6" key="1">
    <citation type="submission" date="2018-05" db="EMBL/GenBank/DDBJ databases">
        <authorList>
            <person name="Lanie J.A."/>
            <person name="Ng W.-L."/>
            <person name="Kazmierczak K.M."/>
            <person name="Andrzejewski T.M."/>
            <person name="Davidsen T.M."/>
            <person name="Wayne K.J."/>
            <person name="Tettelin H."/>
            <person name="Glass J.I."/>
            <person name="Rusch D."/>
            <person name="Podicherti R."/>
            <person name="Tsui H.-C.T."/>
            <person name="Winkler M.E."/>
        </authorList>
    </citation>
    <scope>NUCLEOTIDE SEQUENCE</scope>
</reference>
<keyword evidence="2" id="KW-0813">Transport</keyword>
<dbReference type="GO" id="GO:0016887">
    <property type="term" value="F:ATP hydrolysis activity"/>
    <property type="evidence" value="ECO:0007669"/>
    <property type="project" value="InterPro"/>
</dbReference>
<dbReference type="PANTHER" id="PTHR43776:SF7">
    <property type="entry name" value="D,D-DIPEPTIDE TRANSPORT ATP-BINDING PROTEIN DDPF-RELATED"/>
    <property type="match status" value="1"/>
</dbReference>
<name>A0A381X0B7_9ZZZZ</name>
<dbReference type="PROSITE" id="PS00211">
    <property type="entry name" value="ABC_TRANSPORTER_1"/>
    <property type="match status" value="1"/>
</dbReference>
<dbReference type="InterPro" id="IPR050319">
    <property type="entry name" value="ABC_transp_ATP-bind"/>
</dbReference>
<dbReference type="SUPFAM" id="SSF52540">
    <property type="entry name" value="P-loop containing nucleoside triphosphate hydrolases"/>
    <property type="match status" value="1"/>
</dbReference>